<evidence type="ECO:0000313" key="1">
    <source>
        <dbReference type="EMBL" id="PIP62276.1"/>
    </source>
</evidence>
<dbReference type="InterPro" id="IPR009561">
    <property type="entry name" value="DUF1177"/>
</dbReference>
<gene>
    <name evidence="1" type="ORF">COW98_04940</name>
</gene>
<evidence type="ECO:0008006" key="3">
    <source>
        <dbReference type="Google" id="ProtNLM"/>
    </source>
</evidence>
<reference evidence="1 2" key="1">
    <citation type="submission" date="2017-09" db="EMBL/GenBank/DDBJ databases">
        <title>Depth-based differentiation of microbial function through sediment-hosted aquifers and enrichment of novel symbionts in the deep terrestrial subsurface.</title>
        <authorList>
            <person name="Probst A.J."/>
            <person name="Ladd B."/>
            <person name="Jarett J.K."/>
            <person name="Geller-Mcgrath D.E."/>
            <person name="Sieber C.M."/>
            <person name="Emerson J.B."/>
            <person name="Anantharaman K."/>
            <person name="Thomas B.C."/>
            <person name="Malmstrom R."/>
            <person name="Stieglmeier M."/>
            <person name="Klingl A."/>
            <person name="Woyke T."/>
            <person name="Ryan C.M."/>
            <person name="Banfield J.F."/>
        </authorList>
    </citation>
    <scope>NUCLEOTIDE SEQUENCE [LARGE SCALE GENOMIC DNA]</scope>
    <source>
        <strain evidence="1">CG22_combo_CG10-13_8_21_14_all_35_9</strain>
    </source>
</reference>
<proteinExistence type="predicted"/>
<evidence type="ECO:0000313" key="2">
    <source>
        <dbReference type="Proteomes" id="UP000231021"/>
    </source>
</evidence>
<dbReference type="Proteomes" id="UP000231021">
    <property type="component" value="Unassembled WGS sequence"/>
</dbReference>
<protein>
    <recommendedName>
        <fullName evidence="3">DUF1177 domain-containing protein</fullName>
    </recommendedName>
</protein>
<name>A0A2H0BX52_9BACT</name>
<dbReference type="AlphaFoldDB" id="A0A2H0BX52"/>
<dbReference type="Pfam" id="PF06675">
    <property type="entry name" value="DUF1177"/>
    <property type="match status" value="1"/>
</dbReference>
<accession>A0A2H0BX52</accession>
<sequence>MILSEILTIYDLLDKPGRPGKELLKLFKKYKTAKILLQEVKEKKGLTEFIKIVISGKNGKIKKGKALTLGIIGRLGGIGARPDIIGFVSDGDGALTVLSTALRLVRMVKNGDQFEGDIIIATHVCTNAPTTPHDPVPFMGSPVDLTTMNKYEVDQNMDAILSVDTSRGNKIINHVGFAISPTVKEGYILRISDDLLSIMEQTTGKLPVTFPITTQDITPYGNGLYHFNSIMQPCVATTAPVVGVAITSEVPVAGCATGATNAQQIDSVGRFLIEVAQRFSQNKCHFYDKDEYQLILKKYGSLKSLQKLC</sequence>
<comment type="caution">
    <text evidence="1">The sequence shown here is derived from an EMBL/GenBank/DDBJ whole genome shotgun (WGS) entry which is preliminary data.</text>
</comment>
<dbReference type="EMBL" id="PCTB01000101">
    <property type="protein sequence ID" value="PIP62276.1"/>
    <property type="molecule type" value="Genomic_DNA"/>
</dbReference>
<organism evidence="1 2">
    <name type="scientific">Candidatus Roizmanbacteria bacterium CG22_combo_CG10-13_8_21_14_all_35_9</name>
    <dbReference type="NCBI Taxonomy" id="1974861"/>
    <lineage>
        <taxon>Bacteria</taxon>
        <taxon>Candidatus Roizmaniibacteriota</taxon>
    </lineage>
</organism>